<dbReference type="HOGENOM" id="CLU_056221_1_0_1"/>
<protein>
    <submittedName>
        <fullName evidence="1">Uncharacterized protein</fullName>
    </submittedName>
</protein>
<keyword evidence="2" id="KW-1185">Reference proteome</keyword>
<dbReference type="AlphaFoldDB" id="A0A067MZK9"/>
<dbReference type="STRING" id="930990.A0A067MZK9"/>
<dbReference type="InterPro" id="IPR010021">
    <property type="entry name" value="PGPP1/Gep4"/>
</dbReference>
<gene>
    <name evidence="1" type="ORF">BOTBODRAFT_170157</name>
</gene>
<reference evidence="2" key="1">
    <citation type="journal article" date="2014" name="Proc. Natl. Acad. Sci. U.S.A.">
        <title>Extensive sampling of basidiomycete genomes demonstrates inadequacy of the white-rot/brown-rot paradigm for wood decay fungi.</title>
        <authorList>
            <person name="Riley R."/>
            <person name="Salamov A.A."/>
            <person name="Brown D.W."/>
            <person name="Nagy L.G."/>
            <person name="Floudas D."/>
            <person name="Held B.W."/>
            <person name="Levasseur A."/>
            <person name="Lombard V."/>
            <person name="Morin E."/>
            <person name="Otillar R."/>
            <person name="Lindquist E.A."/>
            <person name="Sun H."/>
            <person name="LaButti K.M."/>
            <person name="Schmutz J."/>
            <person name="Jabbour D."/>
            <person name="Luo H."/>
            <person name="Baker S.E."/>
            <person name="Pisabarro A.G."/>
            <person name="Walton J.D."/>
            <person name="Blanchette R.A."/>
            <person name="Henrissat B."/>
            <person name="Martin F."/>
            <person name="Cullen D."/>
            <person name="Hibbett D.S."/>
            <person name="Grigoriev I.V."/>
        </authorList>
    </citation>
    <scope>NUCLEOTIDE SEQUENCE [LARGE SCALE GENOMIC DNA]</scope>
    <source>
        <strain evidence="2">FD-172 SS1</strain>
    </source>
</reference>
<dbReference type="EMBL" id="KL198018">
    <property type="protein sequence ID" value="KDQ20145.1"/>
    <property type="molecule type" value="Genomic_DNA"/>
</dbReference>
<sequence length="247" mass="26849">MLSGLAQTLTLLRVFIQPSLIVPRVTVPSIRHLDFHALKAAGYRGAVFDRDNCLTVPHEDRLVPELREAWRECKQVFGDGNVVIVSNSAGTAIDAAGIQAESLSHHLGVPVLFHDVGKPGCIPTIKRYFASLPPSSTSSDAYAVSHVQMSELVVVGDRLLTDVLMANHMGALSVWTSGLWVKEAMGLRAVERVLLKSVRASAGRKSMDESKLFTKDGKRAVAPAASDGEVGLLGKIYWRMRRIARLA</sequence>
<proteinExistence type="predicted"/>
<evidence type="ECO:0000313" key="2">
    <source>
        <dbReference type="Proteomes" id="UP000027195"/>
    </source>
</evidence>
<dbReference type="FunCoup" id="A0A067MZK9">
    <property type="interactions" value="218"/>
</dbReference>
<dbReference type="PANTHER" id="PTHR19288:SF25">
    <property type="entry name" value="PHOSPHATIDYLGLYCEROPHOSPHATASE GEP4, MITOCHONDRIAL"/>
    <property type="match status" value="1"/>
</dbReference>
<dbReference type="InParanoid" id="A0A067MZK9"/>
<dbReference type="GO" id="GO:0032049">
    <property type="term" value="P:cardiolipin biosynthetic process"/>
    <property type="evidence" value="ECO:0007669"/>
    <property type="project" value="TreeGrafter"/>
</dbReference>
<accession>A0A067MZK9</accession>
<dbReference type="Proteomes" id="UP000027195">
    <property type="component" value="Unassembled WGS sequence"/>
</dbReference>
<evidence type="ECO:0000313" key="1">
    <source>
        <dbReference type="EMBL" id="KDQ20145.1"/>
    </source>
</evidence>
<dbReference type="InterPro" id="IPR023214">
    <property type="entry name" value="HAD_sf"/>
</dbReference>
<dbReference type="SUPFAM" id="SSF56784">
    <property type="entry name" value="HAD-like"/>
    <property type="match status" value="1"/>
</dbReference>
<dbReference type="NCBIfam" id="TIGR01668">
    <property type="entry name" value="YqeG_hyp_ppase"/>
    <property type="match status" value="1"/>
</dbReference>
<organism evidence="1 2">
    <name type="scientific">Botryobasidium botryosum (strain FD-172 SS1)</name>
    <dbReference type="NCBI Taxonomy" id="930990"/>
    <lineage>
        <taxon>Eukaryota</taxon>
        <taxon>Fungi</taxon>
        <taxon>Dikarya</taxon>
        <taxon>Basidiomycota</taxon>
        <taxon>Agaricomycotina</taxon>
        <taxon>Agaricomycetes</taxon>
        <taxon>Cantharellales</taxon>
        <taxon>Botryobasidiaceae</taxon>
        <taxon>Botryobasidium</taxon>
    </lineage>
</organism>
<dbReference type="InterPro" id="IPR036412">
    <property type="entry name" value="HAD-like_sf"/>
</dbReference>
<dbReference type="Pfam" id="PF09419">
    <property type="entry name" value="PGP_phosphatase"/>
    <property type="match status" value="1"/>
</dbReference>
<dbReference type="GO" id="GO:0008962">
    <property type="term" value="F:phosphatidylglycerophosphatase activity"/>
    <property type="evidence" value="ECO:0007669"/>
    <property type="project" value="InterPro"/>
</dbReference>
<dbReference type="GO" id="GO:0005739">
    <property type="term" value="C:mitochondrion"/>
    <property type="evidence" value="ECO:0007669"/>
    <property type="project" value="TreeGrafter"/>
</dbReference>
<dbReference type="PANTHER" id="PTHR19288">
    <property type="entry name" value="4-NITROPHENYLPHOSPHATASE-RELATED"/>
    <property type="match status" value="1"/>
</dbReference>
<dbReference type="OrthoDB" id="198652at2759"/>
<dbReference type="InterPro" id="IPR027706">
    <property type="entry name" value="PGP_Pase"/>
</dbReference>
<name>A0A067MZK9_BOTB1</name>
<dbReference type="Gene3D" id="3.40.50.1000">
    <property type="entry name" value="HAD superfamily/HAD-like"/>
    <property type="match status" value="1"/>
</dbReference>